<feature type="domain" description="ABC transmembrane type-1" evidence="6">
    <location>
        <begin position="38"/>
        <end position="197"/>
    </location>
</feature>
<dbReference type="PROSITE" id="PS50929">
    <property type="entry name" value="ABC_TM1F"/>
    <property type="match status" value="1"/>
</dbReference>
<evidence type="ECO:0000259" key="6">
    <source>
        <dbReference type="PROSITE" id="PS50929"/>
    </source>
</evidence>
<keyword evidence="2 5" id="KW-0812">Transmembrane</keyword>
<feature type="transmembrane region" description="Helical" evidence="5">
    <location>
        <begin position="262"/>
        <end position="284"/>
    </location>
</feature>
<dbReference type="SUPFAM" id="SSF90123">
    <property type="entry name" value="ABC transporter transmembrane region"/>
    <property type="match status" value="1"/>
</dbReference>
<organism evidence="7 8">
    <name type="scientific">Microbulbifer variabilis</name>
    <dbReference type="NCBI Taxonomy" id="266805"/>
    <lineage>
        <taxon>Bacteria</taxon>
        <taxon>Pseudomonadati</taxon>
        <taxon>Pseudomonadota</taxon>
        <taxon>Gammaproteobacteria</taxon>
        <taxon>Cellvibrionales</taxon>
        <taxon>Microbulbiferaceae</taxon>
        <taxon>Microbulbifer</taxon>
    </lineage>
</organism>
<protein>
    <submittedName>
        <fullName evidence="7">ABC transporter six-transmembrane domain-containing protein</fullName>
    </submittedName>
</protein>
<feature type="transmembrane region" description="Helical" evidence="5">
    <location>
        <begin position="231"/>
        <end position="250"/>
    </location>
</feature>
<feature type="transmembrane region" description="Helical" evidence="5">
    <location>
        <begin position="38"/>
        <end position="60"/>
    </location>
</feature>
<evidence type="ECO:0000313" key="8">
    <source>
        <dbReference type="Proteomes" id="UP001055658"/>
    </source>
</evidence>
<evidence type="ECO:0000256" key="4">
    <source>
        <dbReference type="ARBA" id="ARBA00023136"/>
    </source>
</evidence>
<evidence type="ECO:0000256" key="2">
    <source>
        <dbReference type="ARBA" id="ARBA00022692"/>
    </source>
</evidence>
<dbReference type="Pfam" id="PF13748">
    <property type="entry name" value="ABC_membrane_3"/>
    <property type="match status" value="1"/>
</dbReference>
<dbReference type="InterPro" id="IPR011527">
    <property type="entry name" value="ABC1_TM_dom"/>
</dbReference>
<dbReference type="EMBL" id="CP092418">
    <property type="protein sequence ID" value="USD23378.1"/>
    <property type="molecule type" value="Genomic_DNA"/>
</dbReference>
<dbReference type="RefSeq" id="WP_252085724.1">
    <property type="nucleotide sequence ID" value="NZ_CP092418.1"/>
</dbReference>
<feature type="transmembrane region" description="Helical" evidence="5">
    <location>
        <begin position="72"/>
        <end position="92"/>
    </location>
</feature>
<feature type="transmembrane region" description="Helical" evidence="5">
    <location>
        <begin position="140"/>
        <end position="158"/>
    </location>
</feature>
<dbReference type="InterPro" id="IPR036640">
    <property type="entry name" value="ABC1_TM_sf"/>
</dbReference>
<keyword evidence="3 5" id="KW-1133">Transmembrane helix</keyword>
<evidence type="ECO:0000313" key="7">
    <source>
        <dbReference type="EMBL" id="USD23378.1"/>
    </source>
</evidence>
<comment type="subcellular location">
    <subcellularLocation>
        <location evidence="1">Cell membrane</location>
        <topology evidence="1">Multi-pass membrane protein</topology>
    </subcellularLocation>
</comment>
<evidence type="ECO:0000256" key="3">
    <source>
        <dbReference type="ARBA" id="ARBA00022989"/>
    </source>
</evidence>
<keyword evidence="8" id="KW-1185">Reference proteome</keyword>
<reference evidence="7" key="1">
    <citation type="submission" date="2022-02" db="EMBL/GenBank/DDBJ databases">
        <title>Coral-associated bacteria.</title>
        <authorList>
            <person name="Tang K."/>
            <person name="Wang X."/>
        </authorList>
    </citation>
    <scope>NUCLEOTIDE SEQUENCE</scope>
    <source>
        <strain evidence="7">SCSIO 43006</strain>
    </source>
</reference>
<feature type="transmembrane region" description="Helical" evidence="5">
    <location>
        <begin position="164"/>
        <end position="182"/>
    </location>
</feature>
<accession>A0ABY4VJQ0</accession>
<gene>
    <name evidence="7" type="ORF">MJO52_09640</name>
</gene>
<evidence type="ECO:0000256" key="1">
    <source>
        <dbReference type="ARBA" id="ARBA00004651"/>
    </source>
</evidence>
<proteinExistence type="predicted"/>
<dbReference type="Gene3D" id="1.20.1560.10">
    <property type="entry name" value="ABC transporter type 1, transmembrane domain"/>
    <property type="match status" value="1"/>
</dbReference>
<name>A0ABY4VJQ0_9GAMM</name>
<sequence length="299" mass="33617">MTQPVTTVSKSTDDDYTKGKHKYSLLSIFTRFKWRVSLTLSLVVIETLLELLFPLAIGWAINSLLEQSYNGIYLLATLGSISILIGSARRFYDTRVYAHIYQVVTSEMVAREKVKKQSVSTITARSSLLTEIVEFFENSLPEIITVTIGTVGLLIIISAINLNIFLACLALLALITLIYCVIGNTNYQLNESYNNELEYQVDAIKQPNVEHAKAHFRRLMRWNIELSDLETGTYFILWAGIVALFVYAPIAAIDGGLVNYGLIVALLMYVFDFIGKVSALPLYVQQVIRLKEISNRIGL</sequence>
<keyword evidence="4 5" id="KW-0472">Membrane</keyword>
<evidence type="ECO:0000256" key="5">
    <source>
        <dbReference type="SAM" id="Phobius"/>
    </source>
</evidence>
<dbReference type="Proteomes" id="UP001055658">
    <property type="component" value="Chromosome"/>
</dbReference>